<evidence type="ECO:0000256" key="12">
    <source>
        <dbReference type="RuleBase" id="RU000363"/>
    </source>
</evidence>
<evidence type="ECO:0000256" key="10">
    <source>
        <dbReference type="ARBA" id="ARBA00068717"/>
    </source>
</evidence>
<evidence type="ECO:0000256" key="4">
    <source>
        <dbReference type="ARBA" id="ARBA00022857"/>
    </source>
</evidence>
<dbReference type="InterPro" id="IPR020904">
    <property type="entry name" value="Sc_DH/Rdtase_CS"/>
</dbReference>
<sequence length="358" mass="39551">MQIFPGVCLSDKANSNFSLSSPQNCRSVASGKVPGSSALSQMAAVDSFMDILHFCFELLGFVLKVLCIILTETVNNLLPKKKKNIAGEVVLITGSAQGIGRQLAIQTARLGAKVVLWDINEEKLKKVVEEITQEGGTAFWFVCDVTSENDVNAKAHLVAQEAGEVTILINNAGIMQNLPMLELSSDVIKKTFEVNLLSHFWTIRAFLPNMEKNNHGHIVGISSCAGLVGHVNQIDYSASKHGVVGLMEALSEELRLKGSNIKMTTICPLTVNTGMNQNPITKCSWMMPIVEVEDAARQIVSAIRREDFIVTLPRRIHFTLAFARLLPHQVLSEFLDFTDYCRVKNSDLKRILPVMERK</sequence>
<evidence type="ECO:0000259" key="13">
    <source>
        <dbReference type="SMART" id="SM00822"/>
    </source>
</evidence>
<keyword evidence="15" id="KW-1185">Reference proteome</keyword>
<evidence type="ECO:0000256" key="5">
    <source>
        <dbReference type="ARBA" id="ARBA00022989"/>
    </source>
</evidence>
<comment type="function">
    <text evidence="9">Catalyzes the reduction of all-trans-retinal to all-trans-retinol in the presence of NADPH.</text>
</comment>
<dbReference type="Pfam" id="PF00106">
    <property type="entry name" value="adh_short"/>
    <property type="match status" value="1"/>
</dbReference>
<dbReference type="InterPro" id="IPR036291">
    <property type="entry name" value="NAD(P)-bd_dom_sf"/>
</dbReference>
<dbReference type="PROSITE" id="PS00061">
    <property type="entry name" value="ADH_SHORT"/>
    <property type="match status" value="1"/>
</dbReference>
<dbReference type="InterPro" id="IPR057326">
    <property type="entry name" value="KR_dom"/>
</dbReference>
<dbReference type="FunFam" id="3.40.50.720:FF:000131">
    <property type="entry name" value="Short-chain dehydrogenase/reductase 3"/>
    <property type="match status" value="1"/>
</dbReference>
<evidence type="ECO:0000256" key="3">
    <source>
        <dbReference type="ARBA" id="ARBA00022692"/>
    </source>
</evidence>
<keyword evidence="3" id="KW-0812">Transmembrane</keyword>
<evidence type="ECO:0000256" key="9">
    <source>
        <dbReference type="ARBA" id="ARBA00059620"/>
    </source>
</evidence>
<evidence type="ECO:0000256" key="2">
    <source>
        <dbReference type="ARBA" id="ARBA00006484"/>
    </source>
</evidence>
<accession>A0A8X6UKG5</accession>
<evidence type="ECO:0000313" key="15">
    <source>
        <dbReference type="Proteomes" id="UP000887013"/>
    </source>
</evidence>
<keyword evidence="7" id="KW-0443">Lipid metabolism</keyword>
<keyword evidence="8" id="KW-0472">Membrane</keyword>
<evidence type="ECO:0000256" key="1">
    <source>
        <dbReference type="ARBA" id="ARBA00004141"/>
    </source>
</evidence>
<dbReference type="PANTHER" id="PTHR24322">
    <property type="entry name" value="PKSB"/>
    <property type="match status" value="1"/>
</dbReference>
<dbReference type="InterPro" id="IPR002347">
    <property type="entry name" value="SDR_fam"/>
</dbReference>
<dbReference type="PANTHER" id="PTHR24322:SF736">
    <property type="entry name" value="RETINOL DEHYDROGENASE 10"/>
    <property type="match status" value="1"/>
</dbReference>
<comment type="similarity">
    <text evidence="2 12">Belongs to the short-chain dehydrogenases/reductases (SDR) family.</text>
</comment>
<organism evidence="14 15">
    <name type="scientific">Nephila pilipes</name>
    <name type="common">Giant wood spider</name>
    <name type="synonym">Nephila maculata</name>
    <dbReference type="NCBI Taxonomy" id="299642"/>
    <lineage>
        <taxon>Eukaryota</taxon>
        <taxon>Metazoa</taxon>
        <taxon>Ecdysozoa</taxon>
        <taxon>Arthropoda</taxon>
        <taxon>Chelicerata</taxon>
        <taxon>Arachnida</taxon>
        <taxon>Araneae</taxon>
        <taxon>Araneomorphae</taxon>
        <taxon>Entelegynae</taxon>
        <taxon>Araneoidea</taxon>
        <taxon>Nephilidae</taxon>
        <taxon>Nephila</taxon>
    </lineage>
</organism>
<evidence type="ECO:0000256" key="6">
    <source>
        <dbReference type="ARBA" id="ARBA00023002"/>
    </source>
</evidence>
<dbReference type="SMART" id="SM00822">
    <property type="entry name" value="PKS_KR"/>
    <property type="match status" value="1"/>
</dbReference>
<keyword evidence="6" id="KW-0560">Oxidoreductase</keyword>
<dbReference type="Gene3D" id="3.40.50.720">
    <property type="entry name" value="NAD(P)-binding Rossmann-like Domain"/>
    <property type="match status" value="1"/>
</dbReference>
<evidence type="ECO:0000256" key="8">
    <source>
        <dbReference type="ARBA" id="ARBA00023136"/>
    </source>
</evidence>
<evidence type="ECO:0000256" key="7">
    <source>
        <dbReference type="ARBA" id="ARBA00023098"/>
    </source>
</evidence>
<reference evidence="14" key="1">
    <citation type="submission" date="2020-08" db="EMBL/GenBank/DDBJ databases">
        <title>Multicomponent nature underlies the extraordinary mechanical properties of spider dragline silk.</title>
        <authorList>
            <person name="Kono N."/>
            <person name="Nakamura H."/>
            <person name="Mori M."/>
            <person name="Yoshida Y."/>
            <person name="Ohtoshi R."/>
            <person name="Malay A.D."/>
            <person name="Moran D.A.P."/>
            <person name="Tomita M."/>
            <person name="Numata K."/>
            <person name="Arakawa K."/>
        </authorList>
    </citation>
    <scope>NUCLEOTIDE SEQUENCE</scope>
</reference>
<dbReference type="AlphaFoldDB" id="A0A8X6UKG5"/>
<keyword evidence="4" id="KW-0521">NADP</keyword>
<dbReference type="CDD" id="cd05339">
    <property type="entry name" value="17beta-HSDXI-like_SDR_c"/>
    <property type="match status" value="1"/>
</dbReference>
<dbReference type="SUPFAM" id="SSF51735">
    <property type="entry name" value="NAD(P)-binding Rossmann-fold domains"/>
    <property type="match status" value="1"/>
</dbReference>
<gene>
    <name evidence="14" type="primary">Sdr16c5</name>
    <name evidence="14" type="ORF">NPIL_620191</name>
</gene>
<feature type="domain" description="Ketoreductase" evidence="13">
    <location>
        <begin position="88"/>
        <end position="272"/>
    </location>
</feature>
<dbReference type="PRINTS" id="PR00081">
    <property type="entry name" value="GDHRDH"/>
</dbReference>
<keyword evidence="5" id="KW-1133">Transmembrane helix</keyword>
<dbReference type="OrthoDB" id="6415969at2759"/>
<dbReference type="GO" id="GO:0016020">
    <property type="term" value="C:membrane"/>
    <property type="evidence" value="ECO:0007669"/>
    <property type="project" value="UniProtKB-SubCell"/>
</dbReference>
<name>A0A8X6UKG5_NEPPI</name>
<comment type="caution">
    <text evidence="14">The sequence shown here is derived from an EMBL/GenBank/DDBJ whole genome shotgun (WGS) entry which is preliminary data.</text>
</comment>
<evidence type="ECO:0000313" key="14">
    <source>
        <dbReference type="EMBL" id="GFU30803.1"/>
    </source>
</evidence>
<dbReference type="Proteomes" id="UP000887013">
    <property type="component" value="Unassembled WGS sequence"/>
</dbReference>
<comment type="subcellular location">
    <subcellularLocation>
        <location evidence="1">Membrane</location>
        <topology evidence="1">Multi-pass membrane protein</topology>
    </subcellularLocation>
</comment>
<dbReference type="EMBL" id="BMAW01129528">
    <property type="protein sequence ID" value="GFU30803.1"/>
    <property type="molecule type" value="Genomic_DNA"/>
</dbReference>
<proteinExistence type="inferred from homology"/>
<dbReference type="PRINTS" id="PR00080">
    <property type="entry name" value="SDRFAMILY"/>
</dbReference>
<protein>
    <recommendedName>
        <fullName evidence="10">Short-chain dehydrogenase/reductase 3</fullName>
    </recommendedName>
    <alternativeName>
        <fullName evidence="11">Retinal short-chain dehydrogenase/reductase 1</fullName>
    </alternativeName>
</protein>
<dbReference type="GO" id="GO:0005811">
    <property type="term" value="C:lipid droplet"/>
    <property type="evidence" value="ECO:0007669"/>
    <property type="project" value="TreeGrafter"/>
</dbReference>
<evidence type="ECO:0000256" key="11">
    <source>
        <dbReference type="ARBA" id="ARBA00082544"/>
    </source>
</evidence>
<dbReference type="GO" id="GO:0052650">
    <property type="term" value="F:all-trans-retinol dehydrogenase (NADP+) activity"/>
    <property type="evidence" value="ECO:0007669"/>
    <property type="project" value="UniProtKB-ARBA"/>
</dbReference>